<proteinExistence type="predicted"/>
<dbReference type="AlphaFoldDB" id="A0A5B9M6W7"/>
<sequence>MRFEQIIAVVTRSLNIAGVREISSADAFAHASDLQLCMACVSPGNGVYSGPQTMLMQYQPGCGHPSPPTSHGWLTTVANTAGGKRKRLPLTVRLLGLAKRGSAALQRRG</sequence>
<organism evidence="1 2">
    <name type="scientific">Stieleria maiorica</name>
    <dbReference type="NCBI Taxonomy" id="2795974"/>
    <lineage>
        <taxon>Bacteria</taxon>
        <taxon>Pseudomonadati</taxon>
        <taxon>Planctomycetota</taxon>
        <taxon>Planctomycetia</taxon>
        <taxon>Pirellulales</taxon>
        <taxon>Pirellulaceae</taxon>
        <taxon>Stieleria</taxon>
    </lineage>
</organism>
<name>A0A5B9M6W7_9BACT</name>
<evidence type="ECO:0000313" key="2">
    <source>
        <dbReference type="Proteomes" id="UP000321353"/>
    </source>
</evidence>
<protein>
    <submittedName>
        <fullName evidence="1">Uncharacterized protein</fullName>
    </submittedName>
</protein>
<accession>A0A5B9M6W7</accession>
<reference evidence="1 2" key="1">
    <citation type="submission" date="2019-02" db="EMBL/GenBank/DDBJ databases">
        <title>Planctomycetal bacteria perform biofilm scaping via a novel small molecule.</title>
        <authorList>
            <person name="Jeske O."/>
            <person name="Boedeker C."/>
            <person name="Wiegand S."/>
            <person name="Breitling P."/>
            <person name="Kallscheuer N."/>
            <person name="Jogler M."/>
            <person name="Rohde M."/>
            <person name="Petersen J."/>
            <person name="Medema M.H."/>
            <person name="Surup F."/>
            <person name="Jogler C."/>
        </authorList>
    </citation>
    <scope>NUCLEOTIDE SEQUENCE [LARGE SCALE GENOMIC DNA]</scope>
    <source>
        <strain evidence="1 2">Mal15</strain>
    </source>
</reference>
<evidence type="ECO:0000313" key="1">
    <source>
        <dbReference type="EMBL" id="QEF96941.1"/>
    </source>
</evidence>
<dbReference type="Proteomes" id="UP000321353">
    <property type="component" value="Chromosome"/>
</dbReference>
<gene>
    <name evidence="1" type="ORF">Mal15_09710</name>
</gene>
<keyword evidence="2" id="KW-1185">Reference proteome</keyword>
<dbReference type="EMBL" id="CP036264">
    <property type="protein sequence ID" value="QEF96941.1"/>
    <property type="molecule type" value="Genomic_DNA"/>
</dbReference>
<dbReference type="KEGG" id="smam:Mal15_09710"/>